<dbReference type="AlphaFoldDB" id="M1TV59"/>
<dbReference type="PATRIC" id="fig|1121353.3.peg.2726"/>
<protein>
    <recommendedName>
        <fullName evidence="4">Transposase</fullName>
    </recommendedName>
</protein>
<dbReference type="Proteomes" id="UP000011760">
    <property type="component" value="Plasmid pCC2"/>
</dbReference>
<keyword evidence="1" id="KW-0175">Coiled coil</keyword>
<dbReference type="Gene3D" id="1.10.10.10">
    <property type="entry name" value="Winged helix-like DNA-binding domain superfamily/Winged helix DNA-binding domain"/>
    <property type="match status" value="1"/>
</dbReference>
<dbReference type="SUPFAM" id="SSF46689">
    <property type="entry name" value="Homeodomain-like"/>
    <property type="match status" value="1"/>
</dbReference>
<evidence type="ECO:0000313" key="3">
    <source>
        <dbReference type="Proteomes" id="UP000011760"/>
    </source>
</evidence>
<geneLocation type="plasmid" evidence="2 3">
    <name>pCC2</name>
</geneLocation>
<dbReference type="KEGG" id="ccn:H924_13510"/>
<dbReference type="InterPro" id="IPR009057">
    <property type="entry name" value="Homeodomain-like_sf"/>
</dbReference>
<keyword evidence="2" id="KW-0614">Plasmid</keyword>
<name>M1TV59_9CORY</name>
<sequence>MTRPRGVASQYEPSIREGAMEDFDAHWRKYSSPSAAAKMIGRKWGIGRTTLTEWLQDEGRWPRATLAQVRQLKQLEEENDRLKKQLAELLERHQ</sequence>
<gene>
    <name evidence="2" type="ORF">H924_13510</name>
</gene>
<evidence type="ECO:0000256" key="1">
    <source>
        <dbReference type="SAM" id="Coils"/>
    </source>
</evidence>
<reference evidence="2 3" key="1">
    <citation type="submission" date="2013-02" db="EMBL/GenBank/DDBJ databases">
        <title>The complete genome sequence of Corynebacterium callunae DSM 20147.</title>
        <authorList>
            <person name="Ruckert C."/>
            <person name="Albersmeier A."/>
            <person name="Kalinowski J."/>
        </authorList>
    </citation>
    <scope>NUCLEOTIDE SEQUENCE [LARGE SCALE GENOMIC DNA]</scope>
    <source>
        <strain evidence="2 3">DSM 20147</strain>
        <plasmid evidence="2 3">pCC2</plasmid>
    </source>
</reference>
<dbReference type="HOGENOM" id="CLU_2492543_0_0_11"/>
<keyword evidence="3" id="KW-1185">Reference proteome</keyword>
<proteinExistence type="predicted"/>
<evidence type="ECO:0000313" key="2">
    <source>
        <dbReference type="EMBL" id="AGG68091.1"/>
    </source>
</evidence>
<feature type="coiled-coil region" evidence="1">
    <location>
        <begin position="65"/>
        <end position="92"/>
    </location>
</feature>
<organism evidence="2 3">
    <name type="scientific">Corynebacterium callunae DSM 20147</name>
    <dbReference type="NCBI Taxonomy" id="1121353"/>
    <lineage>
        <taxon>Bacteria</taxon>
        <taxon>Bacillati</taxon>
        <taxon>Actinomycetota</taxon>
        <taxon>Actinomycetes</taxon>
        <taxon>Mycobacteriales</taxon>
        <taxon>Corynebacteriaceae</taxon>
        <taxon>Corynebacterium</taxon>
    </lineage>
</organism>
<dbReference type="InterPro" id="IPR036388">
    <property type="entry name" value="WH-like_DNA-bd_sf"/>
</dbReference>
<accession>M1TV59</accession>
<dbReference type="EMBL" id="CP004356">
    <property type="protein sequence ID" value="AGG68091.1"/>
    <property type="molecule type" value="Genomic_DNA"/>
</dbReference>
<evidence type="ECO:0008006" key="4">
    <source>
        <dbReference type="Google" id="ProtNLM"/>
    </source>
</evidence>